<evidence type="ECO:0000313" key="1">
    <source>
        <dbReference type="EMBL" id="RDX95929.1"/>
    </source>
</evidence>
<reference evidence="1" key="1">
    <citation type="submission" date="2018-05" db="EMBL/GenBank/DDBJ databases">
        <title>Draft genome of Mucuna pruriens seed.</title>
        <authorList>
            <person name="Nnadi N.E."/>
            <person name="Vos R."/>
            <person name="Hasami M.H."/>
            <person name="Devisetty U.K."/>
            <person name="Aguiy J.C."/>
        </authorList>
    </citation>
    <scope>NUCLEOTIDE SEQUENCE [LARGE SCALE GENOMIC DNA]</scope>
    <source>
        <strain evidence="1">JCA_2017</strain>
    </source>
</reference>
<name>A0A371GZJ3_MUCPR</name>
<accession>A0A371GZJ3</accession>
<organism evidence="1 2">
    <name type="scientific">Mucuna pruriens</name>
    <name type="common">Velvet bean</name>
    <name type="synonym">Dolichos pruriens</name>
    <dbReference type="NCBI Taxonomy" id="157652"/>
    <lineage>
        <taxon>Eukaryota</taxon>
        <taxon>Viridiplantae</taxon>
        <taxon>Streptophyta</taxon>
        <taxon>Embryophyta</taxon>
        <taxon>Tracheophyta</taxon>
        <taxon>Spermatophyta</taxon>
        <taxon>Magnoliopsida</taxon>
        <taxon>eudicotyledons</taxon>
        <taxon>Gunneridae</taxon>
        <taxon>Pentapetalae</taxon>
        <taxon>rosids</taxon>
        <taxon>fabids</taxon>
        <taxon>Fabales</taxon>
        <taxon>Fabaceae</taxon>
        <taxon>Papilionoideae</taxon>
        <taxon>50 kb inversion clade</taxon>
        <taxon>NPAAA clade</taxon>
        <taxon>indigoferoid/millettioid clade</taxon>
        <taxon>Phaseoleae</taxon>
        <taxon>Mucuna</taxon>
    </lineage>
</organism>
<dbReference type="Proteomes" id="UP000257109">
    <property type="component" value="Unassembled WGS sequence"/>
</dbReference>
<sequence>MQPQSQGSISAFLTPSFQIVLPTFLSDLVFQSRHHLAGRNRVGPAGVATGVLDLGNARKPKGKAGLE</sequence>
<dbReference type="AlphaFoldDB" id="A0A371GZJ3"/>
<keyword evidence="2" id="KW-1185">Reference proteome</keyword>
<gene>
    <name evidence="1" type="ORF">CR513_21480</name>
</gene>
<feature type="non-terminal residue" evidence="1">
    <location>
        <position position="1"/>
    </location>
</feature>
<proteinExistence type="predicted"/>
<evidence type="ECO:0000313" key="2">
    <source>
        <dbReference type="Proteomes" id="UP000257109"/>
    </source>
</evidence>
<dbReference type="EMBL" id="QJKJ01004015">
    <property type="protein sequence ID" value="RDX95929.1"/>
    <property type="molecule type" value="Genomic_DNA"/>
</dbReference>
<protein>
    <submittedName>
        <fullName evidence="1">Uncharacterized protein</fullName>
    </submittedName>
</protein>
<comment type="caution">
    <text evidence="1">The sequence shown here is derived from an EMBL/GenBank/DDBJ whole genome shotgun (WGS) entry which is preliminary data.</text>
</comment>